<name>U5NHQ1_9ADEN</name>
<dbReference type="Proteomes" id="UP000161081">
    <property type="component" value="Segment"/>
</dbReference>
<dbReference type="OrthoDB" id="11570at10239"/>
<proteinExistence type="predicted"/>
<organism evidence="1 2">
    <name type="scientific">turkey adenovirus 4</name>
    <dbReference type="NCBI Taxonomy" id="1408257"/>
    <lineage>
        <taxon>Viruses</taxon>
        <taxon>Varidnaviria</taxon>
        <taxon>Bamfordvirae</taxon>
        <taxon>Preplasmiviricota</taxon>
        <taxon>Polisuviricotina</taxon>
        <taxon>Pharingeaviricetes</taxon>
        <taxon>Rowavirales</taxon>
        <taxon>Adenoviridae</taxon>
        <taxon>Aviadenovirus</taxon>
        <taxon>Aviadenovirus gallopavoquartum</taxon>
        <taxon>Turkey aviadenovirus C</taxon>
    </lineage>
</organism>
<accession>U5NHQ1</accession>
<keyword evidence="2" id="KW-1185">Reference proteome</keyword>
<evidence type="ECO:0000313" key="1">
    <source>
        <dbReference type="EMBL" id="AGX93322.1"/>
    </source>
</evidence>
<reference evidence="1 2" key="1">
    <citation type="journal article" date="2014" name="J. Gen. Virol.">
        <title>Whole-genome sequences of two turkey adenovirus types reveal the existence of two unknown lineages that merit the establishment of novel species within the genus Aviadenovirus.</title>
        <authorList>
            <person name="Marek A."/>
            <person name="Ballmann M.Z."/>
            <person name="Kosiol C."/>
            <person name="Harrach B."/>
            <person name="Schlotterer C."/>
            <person name="Hess M."/>
        </authorList>
    </citation>
    <scope>NUCLEOTIDE SEQUENCE [LARGE SCALE GENOMIC DNA]</scope>
    <source>
        <strain evidence="1">TNI1</strain>
    </source>
</reference>
<dbReference type="Pfam" id="PF17611">
    <property type="entry name" value="DUF5506"/>
    <property type="match status" value="1"/>
</dbReference>
<dbReference type="RefSeq" id="YP_008719841.1">
    <property type="nucleotide sequence ID" value="NC_022612.1"/>
</dbReference>
<dbReference type="EMBL" id="KF477312">
    <property type="protein sequence ID" value="AGX93322.1"/>
    <property type="molecule type" value="Genomic_DNA"/>
</dbReference>
<evidence type="ECO:0000313" key="2">
    <source>
        <dbReference type="Proteomes" id="UP000161081"/>
    </source>
</evidence>
<dbReference type="KEGG" id="vg:17401004"/>
<dbReference type="GeneID" id="17401004"/>
<protein>
    <submittedName>
        <fullName evidence="1">ORF17</fullName>
    </submittedName>
</protein>
<dbReference type="InterPro" id="IPR020226">
    <property type="entry name" value="Avian_adenovirus_Orf17"/>
</dbReference>
<sequence>MPLYLVFGVAVPPWCQREEVFWKLVREVKAVWRPFHESANRGVGYPMGYCIGLQPGGSCRCHLTLLVCLTMFDLRAPHLFKCSRILKRYFREQLYYSEAPKGEWFRMYTNLWCANPGHRVGKFVVSSDAVLDICGWIRCTGLRYSDTVYPDERHLF</sequence>